<dbReference type="InterPro" id="IPR051907">
    <property type="entry name" value="DoxX-like_oxidoreductase"/>
</dbReference>
<evidence type="ECO:0000256" key="6">
    <source>
        <dbReference type="ARBA" id="ARBA00023136"/>
    </source>
</evidence>
<dbReference type="STRING" id="265726.KY46_17135"/>
<dbReference type="AlphaFoldDB" id="A0A0F5V958"/>
<proteinExistence type="inferred from homology"/>
<evidence type="ECO:0000313" key="9">
    <source>
        <dbReference type="Proteomes" id="UP000033633"/>
    </source>
</evidence>
<evidence type="ECO:0000256" key="4">
    <source>
        <dbReference type="ARBA" id="ARBA00022692"/>
    </source>
</evidence>
<evidence type="ECO:0000256" key="3">
    <source>
        <dbReference type="ARBA" id="ARBA00022475"/>
    </source>
</evidence>
<dbReference type="PANTHER" id="PTHR33452:SF1">
    <property type="entry name" value="INNER MEMBRANE PROTEIN YPHA-RELATED"/>
    <property type="match status" value="1"/>
</dbReference>
<sequence>MLYLIKDLDTRFSRLLAPLTPLLLLFTRLWVAWIFFSSGMIKYQSWDSTLYLFEYEYQVPLLPWRMAAYLGTATELIVPVFLVLGLLTRPMALLLFVFNIIAVVSYPLLWEKGFFDHQLWGMMLLVNVFWGAGLVSLDHLSGLARRPSRLLE</sequence>
<feature type="transmembrane region" description="Helical" evidence="7">
    <location>
        <begin position="12"/>
        <end position="36"/>
    </location>
</feature>
<evidence type="ECO:0000313" key="8">
    <source>
        <dbReference type="EMBL" id="KKC98663.1"/>
    </source>
</evidence>
<dbReference type="Pfam" id="PF07681">
    <property type="entry name" value="DoxX"/>
    <property type="match status" value="1"/>
</dbReference>
<comment type="caution">
    <text evidence="8">The sequence shown here is derived from an EMBL/GenBank/DDBJ whole genome shotgun (WGS) entry which is preliminary data.</text>
</comment>
<dbReference type="OrthoDB" id="121744at2"/>
<dbReference type="InterPro" id="IPR032808">
    <property type="entry name" value="DoxX"/>
</dbReference>
<dbReference type="PATRIC" id="fig|265726.11.peg.1694"/>
<protein>
    <submittedName>
        <fullName evidence="8">Membrane protein</fullName>
    </submittedName>
</protein>
<reference evidence="8 9" key="1">
    <citation type="submission" date="2014-12" db="EMBL/GenBank/DDBJ databases">
        <title>Mercury Reductase activity and rhizosphere competence traits in the genome of root associated Photobacterium halotolerans MELD1.</title>
        <authorList>
            <person name="Mathew D.C."/>
            <person name="Huang C.-C."/>
        </authorList>
    </citation>
    <scope>NUCLEOTIDE SEQUENCE [LARGE SCALE GENOMIC DNA]</scope>
    <source>
        <strain evidence="8 9">MELD1</strain>
    </source>
</reference>
<keyword evidence="3" id="KW-1003">Cell membrane</keyword>
<comment type="similarity">
    <text evidence="2">Belongs to the DoxX family.</text>
</comment>
<keyword evidence="4 7" id="KW-0812">Transmembrane</keyword>
<name>A0A0F5V958_9GAMM</name>
<keyword evidence="9" id="KW-1185">Reference proteome</keyword>
<evidence type="ECO:0000256" key="1">
    <source>
        <dbReference type="ARBA" id="ARBA00004651"/>
    </source>
</evidence>
<dbReference type="Proteomes" id="UP000033633">
    <property type="component" value="Unassembled WGS sequence"/>
</dbReference>
<organism evidence="8 9">
    <name type="scientific">Photobacterium halotolerans</name>
    <dbReference type="NCBI Taxonomy" id="265726"/>
    <lineage>
        <taxon>Bacteria</taxon>
        <taxon>Pseudomonadati</taxon>
        <taxon>Pseudomonadota</taxon>
        <taxon>Gammaproteobacteria</taxon>
        <taxon>Vibrionales</taxon>
        <taxon>Vibrionaceae</taxon>
        <taxon>Photobacterium</taxon>
    </lineage>
</organism>
<keyword evidence="5 7" id="KW-1133">Transmembrane helix</keyword>
<evidence type="ECO:0000256" key="7">
    <source>
        <dbReference type="SAM" id="Phobius"/>
    </source>
</evidence>
<dbReference type="RefSeq" id="WP_046221841.1">
    <property type="nucleotide sequence ID" value="NZ_JWYV01000017.1"/>
</dbReference>
<feature type="transmembrane region" description="Helical" evidence="7">
    <location>
        <begin position="92"/>
        <end position="110"/>
    </location>
</feature>
<dbReference type="GO" id="GO:0005886">
    <property type="term" value="C:plasma membrane"/>
    <property type="evidence" value="ECO:0007669"/>
    <property type="project" value="UniProtKB-SubCell"/>
</dbReference>
<accession>A0A0F5V958</accession>
<keyword evidence="6 7" id="KW-0472">Membrane</keyword>
<evidence type="ECO:0000256" key="5">
    <source>
        <dbReference type="ARBA" id="ARBA00022989"/>
    </source>
</evidence>
<dbReference type="EMBL" id="JWYV01000017">
    <property type="protein sequence ID" value="KKC98663.1"/>
    <property type="molecule type" value="Genomic_DNA"/>
</dbReference>
<feature type="transmembrane region" description="Helical" evidence="7">
    <location>
        <begin position="122"/>
        <end position="140"/>
    </location>
</feature>
<feature type="transmembrane region" description="Helical" evidence="7">
    <location>
        <begin position="66"/>
        <end position="87"/>
    </location>
</feature>
<evidence type="ECO:0000256" key="2">
    <source>
        <dbReference type="ARBA" id="ARBA00006679"/>
    </source>
</evidence>
<gene>
    <name evidence="8" type="ORF">KY46_17135</name>
</gene>
<dbReference type="PANTHER" id="PTHR33452">
    <property type="entry name" value="OXIDOREDUCTASE CATD-RELATED"/>
    <property type="match status" value="1"/>
</dbReference>
<comment type="subcellular location">
    <subcellularLocation>
        <location evidence="1">Cell membrane</location>
        <topology evidence="1">Multi-pass membrane protein</topology>
    </subcellularLocation>
</comment>